<keyword evidence="3" id="KW-1185">Reference proteome</keyword>
<feature type="region of interest" description="Disordered" evidence="1">
    <location>
        <begin position="1"/>
        <end position="72"/>
    </location>
</feature>
<dbReference type="Proteomes" id="UP000335636">
    <property type="component" value="Unassembled WGS sequence"/>
</dbReference>
<sequence>KPHTPKGIARGSTSTSEGLSGVYSLLPTGRQESVNLKGVGEPGRGETYLDPISGECRQPAPKKTDEGKMCRW</sequence>
<gene>
    <name evidence="2" type="ORF">MONAX_5E032058</name>
</gene>
<evidence type="ECO:0000256" key="1">
    <source>
        <dbReference type="SAM" id="MobiDB-lite"/>
    </source>
</evidence>
<comment type="caution">
    <text evidence="2">The sequence shown here is derived from an EMBL/GenBank/DDBJ whole genome shotgun (WGS) entry which is preliminary data.</text>
</comment>
<feature type="compositionally biased region" description="Basic and acidic residues" evidence="1">
    <location>
        <begin position="62"/>
        <end position="72"/>
    </location>
</feature>
<protein>
    <submittedName>
        <fullName evidence="2">Uncharacterized protein</fullName>
    </submittedName>
</protein>
<reference evidence="2" key="1">
    <citation type="submission" date="2019-04" db="EMBL/GenBank/DDBJ databases">
        <authorList>
            <person name="Alioto T."/>
            <person name="Alioto T."/>
        </authorList>
    </citation>
    <scope>NUCLEOTIDE SEQUENCE [LARGE SCALE GENOMIC DNA]</scope>
</reference>
<evidence type="ECO:0000313" key="3">
    <source>
        <dbReference type="Proteomes" id="UP000335636"/>
    </source>
</evidence>
<feature type="non-terminal residue" evidence="2">
    <location>
        <position position="1"/>
    </location>
</feature>
<dbReference type="AlphaFoldDB" id="A0A5E4D6V8"/>
<evidence type="ECO:0000313" key="2">
    <source>
        <dbReference type="EMBL" id="VTJ88559.1"/>
    </source>
</evidence>
<name>A0A5E4D6V8_MARMO</name>
<accession>A0A5E4D6V8</accession>
<dbReference type="EMBL" id="CABDUW010003012">
    <property type="protein sequence ID" value="VTJ88559.1"/>
    <property type="molecule type" value="Genomic_DNA"/>
</dbReference>
<proteinExistence type="predicted"/>
<organism evidence="2 3">
    <name type="scientific">Marmota monax</name>
    <name type="common">Woodchuck</name>
    <dbReference type="NCBI Taxonomy" id="9995"/>
    <lineage>
        <taxon>Eukaryota</taxon>
        <taxon>Metazoa</taxon>
        <taxon>Chordata</taxon>
        <taxon>Craniata</taxon>
        <taxon>Vertebrata</taxon>
        <taxon>Euteleostomi</taxon>
        <taxon>Mammalia</taxon>
        <taxon>Eutheria</taxon>
        <taxon>Euarchontoglires</taxon>
        <taxon>Glires</taxon>
        <taxon>Rodentia</taxon>
        <taxon>Sciuromorpha</taxon>
        <taxon>Sciuridae</taxon>
        <taxon>Xerinae</taxon>
        <taxon>Marmotini</taxon>
        <taxon>Marmota</taxon>
    </lineage>
</organism>